<dbReference type="Pfam" id="PF03466">
    <property type="entry name" value="LysR_substrate"/>
    <property type="match status" value="1"/>
</dbReference>
<dbReference type="GO" id="GO:0003677">
    <property type="term" value="F:DNA binding"/>
    <property type="evidence" value="ECO:0007669"/>
    <property type="project" value="UniProtKB-KW"/>
</dbReference>
<keyword evidence="2" id="KW-0805">Transcription regulation</keyword>
<dbReference type="Pfam" id="PF00126">
    <property type="entry name" value="HTH_1"/>
    <property type="match status" value="1"/>
</dbReference>
<dbReference type="InterPro" id="IPR036388">
    <property type="entry name" value="WH-like_DNA-bd_sf"/>
</dbReference>
<organism evidence="6 7">
    <name type="scientific">Paenibacillus eucommiae</name>
    <dbReference type="NCBI Taxonomy" id="1355755"/>
    <lineage>
        <taxon>Bacteria</taxon>
        <taxon>Bacillati</taxon>
        <taxon>Bacillota</taxon>
        <taxon>Bacilli</taxon>
        <taxon>Bacillales</taxon>
        <taxon>Paenibacillaceae</taxon>
        <taxon>Paenibacillus</taxon>
    </lineage>
</organism>
<gene>
    <name evidence="6" type="ORF">J2Z66_001537</name>
</gene>
<evidence type="ECO:0000313" key="6">
    <source>
        <dbReference type="EMBL" id="MBP1989939.1"/>
    </source>
</evidence>
<dbReference type="InterPro" id="IPR005119">
    <property type="entry name" value="LysR_subst-bd"/>
</dbReference>
<evidence type="ECO:0000256" key="4">
    <source>
        <dbReference type="ARBA" id="ARBA00023163"/>
    </source>
</evidence>
<dbReference type="Gene3D" id="1.10.10.10">
    <property type="entry name" value="Winged helix-like DNA-binding domain superfamily/Winged helix DNA-binding domain"/>
    <property type="match status" value="1"/>
</dbReference>
<dbReference type="InterPro" id="IPR036390">
    <property type="entry name" value="WH_DNA-bd_sf"/>
</dbReference>
<dbReference type="EMBL" id="JAGGLB010000003">
    <property type="protein sequence ID" value="MBP1989939.1"/>
    <property type="molecule type" value="Genomic_DNA"/>
</dbReference>
<name>A0ABS4ITN2_9BACL</name>
<evidence type="ECO:0000256" key="3">
    <source>
        <dbReference type="ARBA" id="ARBA00023125"/>
    </source>
</evidence>
<dbReference type="Gene3D" id="3.40.190.290">
    <property type="match status" value="1"/>
</dbReference>
<feature type="domain" description="HTH lysR-type" evidence="5">
    <location>
        <begin position="3"/>
        <end position="60"/>
    </location>
</feature>
<evidence type="ECO:0000313" key="7">
    <source>
        <dbReference type="Proteomes" id="UP001519287"/>
    </source>
</evidence>
<evidence type="ECO:0000256" key="2">
    <source>
        <dbReference type="ARBA" id="ARBA00023015"/>
    </source>
</evidence>
<keyword evidence="4" id="KW-0804">Transcription</keyword>
<protein>
    <submittedName>
        <fullName evidence="6">DNA-binding transcriptional LysR family regulator</fullName>
    </submittedName>
</protein>
<dbReference type="PANTHER" id="PTHR30126">
    <property type="entry name" value="HTH-TYPE TRANSCRIPTIONAL REGULATOR"/>
    <property type="match status" value="1"/>
</dbReference>
<dbReference type="SUPFAM" id="SSF53850">
    <property type="entry name" value="Periplasmic binding protein-like II"/>
    <property type="match status" value="1"/>
</dbReference>
<sequence>MMMNMEWYRIFLYAARLGNLTRAAEELHITQPSVSYALKQLEAGLGVKLFNRISKGIKLTSEGIALLEYVEQSFSLLHAGESKVHSLKNLAAGELRIGASGPIIKHLLLSPLDQFHTDNPGVRIRLSQGKTAEIRKQLKEGQIDLGFVHLPLFDHDLHVEHLITIQDCFVVGPAYRGMANHPISSAELAQIPLLLLSQGSSTRQFVEQWLSSQGLSVEVDIELSSLDMLIELAQRGYGAAFVTSSFVKSELMAEKLFQLQPIEAIPTRSIGAATRRDISLSIAAQYFMDLVRRKMLSGVL</sequence>
<dbReference type="PROSITE" id="PS50931">
    <property type="entry name" value="HTH_LYSR"/>
    <property type="match status" value="1"/>
</dbReference>
<comment type="similarity">
    <text evidence="1">Belongs to the LysR transcriptional regulatory family.</text>
</comment>
<reference evidence="6 7" key="1">
    <citation type="submission" date="2021-03" db="EMBL/GenBank/DDBJ databases">
        <title>Genomic Encyclopedia of Type Strains, Phase IV (KMG-IV): sequencing the most valuable type-strain genomes for metagenomic binning, comparative biology and taxonomic classification.</title>
        <authorList>
            <person name="Goeker M."/>
        </authorList>
    </citation>
    <scope>NUCLEOTIDE SEQUENCE [LARGE SCALE GENOMIC DNA]</scope>
    <source>
        <strain evidence="6 7">DSM 26048</strain>
    </source>
</reference>
<dbReference type="PANTHER" id="PTHR30126:SF64">
    <property type="entry name" value="HTH-TYPE TRANSCRIPTIONAL REGULATOR CITR"/>
    <property type="match status" value="1"/>
</dbReference>
<dbReference type="SUPFAM" id="SSF46785">
    <property type="entry name" value="Winged helix' DNA-binding domain"/>
    <property type="match status" value="1"/>
</dbReference>
<dbReference type="PRINTS" id="PR00039">
    <property type="entry name" value="HTHLYSR"/>
</dbReference>
<dbReference type="InterPro" id="IPR000847">
    <property type="entry name" value="LysR_HTH_N"/>
</dbReference>
<proteinExistence type="inferred from homology"/>
<comment type="caution">
    <text evidence="6">The sequence shown here is derived from an EMBL/GenBank/DDBJ whole genome shotgun (WGS) entry which is preliminary data.</text>
</comment>
<accession>A0ABS4ITN2</accession>
<dbReference type="CDD" id="cd05466">
    <property type="entry name" value="PBP2_LTTR_substrate"/>
    <property type="match status" value="1"/>
</dbReference>
<evidence type="ECO:0000256" key="1">
    <source>
        <dbReference type="ARBA" id="ARBA00009437"/>
    </source>
</evidence>
<keyword evidence="7" id="KW-1185">Reference proteome</keyword>
<dbReference type="RefSeq" id="WP_312894433.1">
    <property type="nucleotide sequence ID" value="NZ_JAGGLB010000003.1"/>
</dbReference>
<evidence type="ECO:0000259" key="5">
    <source>
        <dbReference type="PROSITE" id="PS50931"/>
    </source>
</evidence>
<dbReference type="Proteomes" id="UP001519287">
    <property type="component" value="Unassembled WGS sequence"/>
</dbReference>
<keyword evidence="3 6" id="KW-0238">DNA-binding</keyword>